<dbReference type="InterPro" id="IPR000571">
    <property type="entry name" value="Znf_CCCH"/>
</dbReference>
<dbReference type="Gene3D" id="4.10.1000.40">
    <property type="match status" value="2"/>
</dbReference>
<feature type="compositionally biased region" description="Basic and acidic residues" evidence="9">
    <location>
        <begin position="156"/>
        <end position="174"/>
    </location>
</feature>
<dbReference type="InterPro" id="IPR040366">
    <property type="entry name" value="Nab2/ZC3H14"/>
</dbReference>
<dbReference type="Proteomes" id="UP000738325">
    <property type="component" value="Unassembled WGS sequence"/>
</dbReference>
<feature type="compositionally biased region" description="Basic and acidic residues" evidence="9">
    <location>
        <begin position="289"/>
        <end position="303"/>
    </location>
</feature>
<comment type="subcellular location">
    <subcellularLocation>
        <location evidence="1">Nucleus</location>
    </subcellularLocation>
</comment>
<dbReference type="Gene3D" id="1.10.340.40">
    <property type="entry name" value="Nuclear abundant poly(A) RNA-bind protein 2, N-terminal domain"/>
    <property type="match status" value="1"/>
</dbReference>
<dbReference type="PANTHER" id="PTHR14738">
    <property type="entry name" value="ZINC FINGER CCCH DOMAIN-CONTAINING PROTEIN 14"/>
    <property type="match status" value="1"/>
</dbReference>
<proteinExistence type="inferred from homology"/>
<feature type="zinc finger region" description="C3H1-type" evidence="8">
    <location>
        <begin position="462"/>
        <end position="486"/>
    </location>
</feature>
<organism evidence="11 12">
    <name type="scientific">Dissophora globulifera</name>
    <dbReference type="NCBI Taxonomy" id="979702"/>
    <lineage>
        <taxon>Eukaryota</taxon>
        <taxon>Fungi</taxon>
        <taxon>Fungi incertae sedis</taxon>
        <taxon>Mucoromycota</taxon>
        <taxon>Mortierellomycotina</taxon>
        <taxon>Mortierellomycetes</taxon>
        <taxon>Mortierellales</taxon>
        <taxon>Mortierellaceae</taxon>
        <taxon>Dissophora</taxon>
    </lineage>
</organism>
<keyword evidence="6 8" id="KW-0862">Zinc</keyword>
<feature type="domain" description="C3H1-type" evidence="10">
    <location>
        <begin position="462"/>
        <end position="486"/>
    </location>
</feature>
<evidence type="ECO:0000256" key="9">
    <source>
        <dbReference type="SAM" id="MobiDB-lite"/>
    </source>
</evidence>
<dbReference type="EMBL" id="JAAAIP010000107">
    <property type="protein sequence ID" value="KAG0325616.1"/>
    <property type="molecule type" value="Genomic_DNA"/>
</dbReference>
<dbReference type="GO" id="GO:0008143">
    <property type="term" value="F:poly(A) binding"/>
    <property type="evidence" value="ECO:0007669"/>
    <property type="project" value="InterPro"/>
</dbReference>
<evidence type="ECO:0000256" key="7">
    <source>
        <dbReference type="ARBA" id="ARBA00023242"/>
    </source>
</evidence>
<keyword evidence="7" id="KW-0539">Nucleus</keyword>
<comment type="similarity">
    <text evidence="2">Belongs to the ZC3H14 family.</text>
</comment>
<dbReference type="PANTHER" id="PTHR14738:SF29">
    <property type="entry name" value="ZINC FINGER CCCH DOMAIN-CONTAINING PROTEIN 14"/>
    <property type="match status" value="1"/>
</dbReference>
<evidence type="ECO:0000259" key="10">
    <source>
        <dbReference type="PROSITE" id="PS50103"/>
    </source>
</evidence>
<reference evidence="11" key="1">
    <citation type="journal article" date="2020" name="Fungal Divers.">
        <title>Resolving the Mortierellaceae phylogeny through synthesis of multi-gene phylogenetics and phylogenomics.</title>
        <authorList>
            <person name="Vandepol N."/>
            <person name="Liber J."/>
            <person name="Desiro A."/>
            <person name="Na H."/>
            <person name="Kennedy M."/>
            <person name="Barry K."/>
            <person name="Grigoriev I.V."/>
            <person name="Miller A.N."/>
            <person name="O'Donnell K."/>
            <person name="Stajich J.E."/>
            <person name="Bonito G."/>
        </authorList>
    </citation>
    <scope>NUCLEOTIDE SEQUENCE</scope>
    <source>
        <strain evidence="11">REB-010B</strain>
    </source>
</reference>
<evidence type="ECO:0000313" key="11">
    <source>
        <dbReference type="EMBL" id="KAG0325616.1"/>
    </source>
</evidence>
<protein>
    <recommendedName>
        <fullName evidence="10">C3H1-type domain-containing protein</fullName>
    </recommendedName>
</protein>
<feature type="compositionally biased region" description="Basic and acidic residues" evidence="9">
    <location>
        <begin position="254"/>
        <end position="273"/>
    </location>
</feature>
<dbReference type="GO" id="GO:0008270">
    <property type="term" value="F:zinc ion binding"/>
    <property type="evidence" value="ECO:0007669"/>
    <property type="project" value="UniProtKB-KW"/>
</dbReference>
<keyword evidence="12" id="KW-1185">Reference proteome</keyword>
<dbReference type="OrthoDB" id="438553at2759"/>
<comment type="caution">
    <text evidence="11">The sequence shown here is derived from an EMBL/GenBank/DDBJ whole genome shotgun (WGS) entry which is preliminary data.</text>
</comment>
<dbReference type="Pfam" id="PF14608">
    <property type="entry name" value="zf-CCCH_2"/>
    <property type="match status" value="4"/>
</dbReference>
<feature type="compositionally biased region" description="Basic and acidic residues" evidence="9">
    <location>
        <begin position="184"/>
        <end position="216"/>
    </location>
</feature>
<feature type="zinc finger region" description="C3H1-type" evidence="8">
    <location>
        <begin position="341"/>
        <end position="366"/>
    </location>
</feature>
<feature type="compositionally biased region" description="Polar residues" evidence="9">
    <location>
        <begin position="124"/>
        <end position="135"/>
    </location>
</feature>
<evidence type="ECO:0000256" key="2">
    <source>
        <dbReference type="ARBA" id="ARBA00008423"/>
    </source>
</evidence>
<feature type="region of interest" description="Disordered" evidence="9">
    <location>
        <begin position="98"/>
        <end position="320"/>
    </location>
</feature>
<evidence type="ECO:0000256" key="6">
    <source>
        <dbReference type="ARBA" id="ARBA00022833"/>
    </source>
</evidence>
<dbReference type="GO" id="GO:0005737">
    <property type="term" value="C:cytoplasm"/>
    <property type="evidence" value="ECO:0007669"/>
    <property type="project" value="TreeGrafter"/>
</dbReference>
<dbReference type="InterPro" id="IPR055046">
    <property type="entry name" value="Nab2-like_Znf-CCCH"/>
</dbReference>
<sequence>MSRIQLGTPQEKELTAIVLAKLNEYGWADNDVLANFIVVMVANDKSKPDIVSELNDILPGQAPEFVDWLFASINGAAGAEESPAPAHVEQAQSVAADIPEEQDQSMVEASSTSTRSRPTGSGPQTSGRLLQSAISGATRADSGAGSQQLRQAPSRVYEDERRQQQQQQPRERRTSRGKSTSPVRSREGITTRGKEERIRFRRTSQERAQDEARIDARLGNGGRGGEGGGDKDRLRGRLGRIEDRLGWKTNDQTQPRDRSWDRSNDYHDRQGDRRKNRNRSNSNSRKRNALRDIERRLGTRPQDDDGGMESVPRQPASWSKNPEQMFRVEAEITRQAVAAETGNATRCRFWPNCSQGDQCQYWHPRELCTEFPNCPKTADTCLFIHPLAEPTAEQVAAATRQALMQSMRSNVRNGSGTGGAEGDAPILNAMQLPFALGNGVQDCKFGARCTRPDCKFRHPQKETSQQPCRFFPNCTKPNCPFFHPPYGEPLAQKDTTMDESGSGVAGNGECKFNPCTRVGCPFRHVPGSTSHNKSLILNGSGGGTTRALTSERFASGVVEEGQVEKLHVPASMHWANGGVSHQQPLDAASIQAAEAQAAAEMDIDMDV</sequence>
<feature type="compositionally biased region" description="Low complexity" evidence="9">
    <location>
        <begin position="110"/>
        <end position="123"/>
    </location>
</feature>
<evidence type="ECO:0000313" key="12">
    <source>
        <dbReference type="Proteomes" id="UP000738325"/>
    </source>
</evidence>
<keyword evidence="4" id="KW-0677">Repeat</keyword>
<dbReference type="Pfam" id="PF22683">
    <property type="entry name" value="Nab2-like_zf-CCCH"/>
    <property type="match status" value="1"/>
</dbReference>
<name>A0A9P6RRG5_9FUNG</name>
<dbReference type="InterPro" id="IPR043094">
    <property type="entry name" value="Nab2/ZC3H14_N_sf"/>
</dbReference>
<gene>
    <name evidence="11" type="ORF">BGZ99_000385</name>
</gene>
<evidence type="ECO:0000256" key="4">
    <source>
        <dbReference type="ARBA" id="ARBA00022737"/>
    </source>
</evidence>
<evidence type="ECO:0000256" key="1">
    <source>
        <dbReference type="ARBA" id="ARBA00004123"/>
    </source>
</evidence>
<dbReference type="PROSITE" id="PS50103">
    <property type="entry name" value="ZF_C3H1"/>
    <property type="match status" value="2"/>
</dbReference>
<keyword evidence="3 8" id="KW-0479">Metal-binding</keyword>
<feature type="compositionally biased region" description="Basic and acidic residues" evidence="9">
    <location>
        <begin position="228"/>
        <end position="246"/>
    </location>
</feature>
<keyword evidence="5 8" id="KW-0863">Zinc-finger</keyword>
<evidence type="ECO:0000256" key="5">
    <source>
        <dbReference type="ARBA" id="ARBA00022771"/>
    </source>
</evidence>
<feature type="compositionally biased region" description="Basic residues" evidence="9">
    <location>
        <begin position="274"/>
        <end position="288"/>
    </location>
</feature>
<feature type="domain" description="C3H1-type" evidence="10">
    <location>
        <begin position="341"/>
        <end position="366"/>
    </location>
</feature>
<dbReference type="AlphaFoldDB" id="A0A9P6RRG5"/>
<evidence type="ECO:0000256" key="8">
    <source>
        <dbReference type="PROSITE-ProRule" id="PRU00723"/>
    </source>
</evidence>
<dbReference type="GO" id="GO:0043488">
    <property type="term" value="P:regulation of mRNA stability"/>
    <property type="evidence" value="ECO:0007669"/>
    <property type="project" value="InterPro"/>
</dbReference>
<dbReference type="SMART" id="SM00356">
    <property type="entry name" value="ZnF_C3H1"/>
    <property type="match status" value="4"/>
</dbReference>
<dbReference type="GO" id="GO:0005634">
    <property type="term" value="C:nucleus"/>
    <property type="evidence" value="ECO:0007669"/>
    <property type="project" value="UniProtKB-SubCell"/>
</dbReference>
<evidence type="ECO:0000256" key="3">
    <source>
        <dbReference type="ARBA" id="ARBA00022723"/>
    </source>
</evidence>
<accession>A0A9P6RRG5</accession>